<keyword evidence="9" id="KW-1185">Reference proteome</keyword>
<feature type="transmembrane region" description="Helical" evidence="8">
    <location>
        <begin position="284"/>
        <end position="303"/>
    </location>
</feature>
<evidence type="ECO:0000256" key="3">
    <source>
        <dbReference type="ARBA" id="ARBA00022475"/>
    </source>
</evidence>
<name>A0ABM1IXG8_POLDO</name>
<keyword evidence="6 8" id="KW-0472">Membrane</keyword>
<comment type="subcellular location">
    <subcellularLocation>
        <location evidence="1">Cell membrane</location>
        <topology evidence="1">Multi-pass membrane protein</topology>
    </subcellularLocation>
</comment>
<dbReference type="PANTHER" id="PTHR10464:SF4">
    <property type="entry name" value="UREA TRANSPORTER"/>
    <property type="match status" value="1"/>
</dbReference>
<feature type="transmembrane region" description="Helical" evidence="8">
    <location>
        <begin position="309"/>
        <end position="326"/>
    </location>
</feature>
<feature type="transmembrane region" description="Helical" evidence="8">
    <location>
        <begin position="133"/>
        <end position="150"/>
    </location>
</feature>
<dbReference type="InterPro" id="IPR004937">
    <property type="entry name" value="Urea_transporter"/>
</dbReference>
<feature type="transmembrane region" description="Helical" evidence="8">
    <location>
        <begin position="406"/>
        <end position="424"/>
    </location>
</feature>
<protein>
    <submittedName>
        <fullName evidence="10">Urea transporter 1-like</fullName>
    </submittedName>
</protein>
<proteinExistence type="inferred from homology"/>
<accession>A0ABM1IXG8</accession>
<evidence type="ECO:0000256" key="6">
    <source>
        <dbReference type="ARBA" id="ARBA00023136"/>
    </source>
</evidence>
<comment type="catalytic activity">
    <reaction evidence="7">
        <text>urea(in) = urea(out)</text>
        <dbReference type="Rhea" id="RHEA:32799"/>
        <dbReference type="ChEBI" id="CHEBI:16199"/>
    </reaction>
</comment>
<dbReference type="RefSeq" id="XP_015184905.1">
    <property type="nucleotide sequence ID" value="XM_015329419.1"/>
</dbReference>
<feature type="transmembrane region" description="Helical" evidence="8">
    <location>
        <begin position="65"/>
        <end position="95"/>
    </location>
</feature>
<keyword evidence="5 8" id="KW-1133">Transmembrane helix</keyword>
<dbReference type="GeneID" id="107070874"/>
<dbReference type="InterPro" id="IPR029020">
    <property type="entry name" value="Ammonium/urea_transptr"/>
</dbReference>
<dbReference type="Proteomes" id="UP000694924">
    <property type="component" value="Unplaced"/>
</dbReference>
<dbReference type="Gene3D" id="1.10.3430.10">
    <property type="entry name" value="Ammonium transporter AmtB like domains"/>
    <property type="match status" value="1"/>
</dbReference>
<evidence type="ECO:0000313" key="10">
    <source>
        <dbReference type="RefSeq" id="XP_015184905.1"/>
    </source>
</evidence>
<sequence>MSEDKLSTIYYTEERPRGACIGDFVLLKNVLSKKNKPIWVPVQLLDALLRGYGQVVFANNPLSGLLIVIALGATAPKILAFSAATGFLGLLLSMLMKDYQEVIENGLTVFNPLLVGALSASLVPNLYGEFDAFSYLLILIGTITSVYLTRSLQNNEIPFTTTSFNLVEILLLFILTMQDNLVESSNIQTMDNATSDGRTNDASFIAANVTDVNVDWGMFQHVFRGMVVSSSQVFGVDNIAAGAVIYLAVLVYSPATAGFSFVGVFIGTLAGLEFRVPHNEVFTGLWGFNSFLTGAALGGNLFVLNLQTAVATLVAIVYTVILQYVLRILLGKIGLPVLTLPFAISTVLFVKLRSSSSDSIFPKPLQYSYPEKQRQDYIASKKNIKRDSVGIIRFIFLLKYRIDTRFYLQYFFFTCLFYIPRFFSLSRRLNHQDKQI</sequence>
<evidence type="ECO:0000256" key="8">
    <source>
        <dbReference type="SAM" id="Phobius"/>
    </source>
</evidence>
<evidence type="ECO:0000313" key="9">
    <source>
        <dbReference type="Proteomes" id="UP000694924"/>
    </source>
</evidence>
<reference evidence="10" key="1">
    <citation type="submission" date="2025-08" db="UniProtKB">
        <authorList>
            <consortium name="RefSeq"/>
        </authorList>
    </citation>
    <scope>IDENTIFICATION</scope>
    <source>
        <tissue evidence="10">Whole body</tissue>
    </source>
</reference>
<comment type="similarity">
    <text evidence="2">Belongs to the urea transporter family.</text>
</comment>
<keyword evidence="3" id="KW-1003">Cell membrane</keyword>
<evidence type="ECO:0000256" key="5">
    <source>
        <dbReference type="ARBA" id="ARBA00022989"/>
    </source>
</evidence>
<dbReference type="PANTHER" id="PTHR10464">
    <property type="entry name" value="UREA TRANSPORTER"/>
    <property type="match status" value="1"/>
</dbReference>
<gene>
    <name evidence="10" type="primary">LOC107070874</name>
</gene>
<evidence type="ECO:0000256" key="1">
    <source>
        <dbReference type="ARBA" id="ARBA00004651"/>
    </source>
</evidence>
<keyword evidence="4 8" id="KW-0812">Transmembrane</keyword>
<evidence type="ECO:0000256" key="2">
    <source>
        <dbReference type="ARBA" id="ARBA00005914"/>
    </source>
</evidence>
<evidence type="ECO:0000256" key="7">
    <source>
        <dbReference type="ARBA" id="ARBA00033993"/>
    </source>
</evidence>
<evidence type="ECO:0000256" key="4">
    <source>
        <dbReference type="ARBA" id="ARBA00022692"/>
    </source>
</evidence>
<feature type="transmembrane region" description="Helical" evidence="8">
    <location>
        <begin position="239"/>
        <end position="272"/>
    </location>
</feature>
<organism evidence="9 10">
    <name type="scientific">Polistes dominula</name>
    <name type="common">European paper wasp</name>
    <name type="synonym">Vespa dominula</name>
    <dbReference type="NCBI Taxonomy" id="743375"/>
    <lineage>
        <taxon>Eukaryota</taxon>
        <taxon>Metazoa</taxon>
        <taxon>Ecdysozoa</taxon>
        <taxon>Arthropoda</taxon>
        <taxon>Hexapoda</taxon>
        <taxon>Insecta</taxon>
        <taxon>Pterygota</taxon>
        <taxon>Neoptera</taxon>
        <taxon>Endopterygota</taxon>
        <taxon>Hymenoptera</taxon>
        <taxon>Apocrita</taxon>
        <taxon>Aculeata</taxon>
        <taxon>Vespoidea</taxon>
        <taxon>Vespidae</taxon>
        <taxon>Polistinae</taxon>
        <taxon>Polistini</taxon>
        <taxon>Polistes</taxon>
    </lineage>
</organism>
<dbReference type="Pfam" id="PF03253">
    <property type="entry name" value="UT"/>
    <property type="match status" value="1"/>
</dbReference>